<sequence length="175" mass="18977">MRVFIALELPEPFVDDLAAVARQLAVHVSGRYMKRDTYHVTLAFLGEIDEGTLRAALDAVDEACAGAGPIPLRASGLGRFGAPSDATLWLGLDPVGELTRLAEGVRERLGFHGVPFDKKAFRPHITLARRARIAGRPLPALAFPRPDEASRVTVFRSILDSSGATYKPLYTVELA</sequence>
<dbReference type="InterPro" id="IPR004175">
    <property type="entry name" value="RNA_CPDase"/>
</dbReference>
<evidence type="ECO:0000313" key="4">
    <source>
        <dbReference type="Proteomes" id="UP000746751"/>
    </source>
</evidence>
<dbReference type="Pfam" id="PF13563">
    <property type="entry name" value="2_5_RNA_ligase2"/>
    <property type="match status" value="1"/>
</dbReference>
<gene>
    <name evidence="3" type="primary">thpR</name>
    <name evidence="3" type="ORF">K8U80_04190</name>
</gene>
<proteinExistence type="inferred from homology"/>
<dbReference type="Gene3D" id="3.90.1140.10">
    <property type="entry name" value="Cyclic phosphodiesterase"/>
    <property type="match status" value="1"/>
</dbReference>
<feature type="short sequence motif" description="HXTX 2" evidence="2">
    <location>
        <begin position="124"/>
        <end position="127"/>
    </location>
</feature>
<comment type="function">
    <text evidence="2">Hydrolyzes RNA 2',3'-cyclic phosphodiester to an RNA 2'-phosphomonoester.</text>
</comment>
<dbReference type="SUPFAM" id="SSF55144">
    <property type="entry name" value="LigT-like"/>
    <property type="match status" value="1"/>
</dbReference>
<dbReference type="PANTHER" id="PTHR35561:SF1">
    <property type="entry name" value="RNA 2',3'-CYCLIC PHOSPHODIESTERASE"/>
    <property type="match status" value="1"/>
</dbReference>
<evidence type="ECO:0000256" key="1">
    <source>
        <dbReference type="ARBA" id="ARBA00022801"/>
    </source>
</evidence>
<reference evidence="3" key="2">
    <citation type="submission" date="2021-09" db="EMBL/GenBank/DDBJ databases">
        <authorList>
            <person name="Gilroy R."/>
        </authorList>
    </citation>
    <scope>NUCLEOTIDE SEQUENCE</scope>
    <source>
        <strain evidence="3">ChiGjej2B2-7701</strain>
    </source>
</reference>
<dbReference type="PANTHER" id="PTHR35561">
    <property type="entry name" value="RNA 2',3'-CYCLIC PHOSPHODIESTERASE"/>
    <property type="match status" value="1"/>
</dbReference>
<dbReference type="HAMAP" id="MF_01940">
    <property type="entry name" value="RNA_CPDase"/>
    <property type="match status" value="1"/>
</dbReference>
<organism evidence="3 4">
    <name type="scientific">Collinsella ihumii</name>
    <dbReference type="NCBI Taxonomy" id="1720204"/>
    <lineage>
        <taxon>Bacteria</taxon>
        <taxon>Bacillati</taxon>
        <taxon>Actinomycetota</taxon>
        <taxon>Coriobacteriia</taxon>
        <taxon>Coriobacteriales</taxon>
        <taxon>Coriobacteriaceae</taxon>
        <taxon>Collinsella</taxon>
    </lineage>
</organism>
<comment type="caution">
    <text evidence="3">The sequence shown here is derived from an EMBL/GenBank/DDBJ whole genome shotgun (WGS) entry which is preliminary data.</text>
</comment>
<dbReference type="Proteomes" id="UP000746751">
    <property type="component" value="Unassembled WGS sequence"/>
</dbReference>
<comment type="similarity">
    <text evidence="2">Belongs to the 2H phosphoesterase superfamily. ThpR family.</text>
</comment>
<reference evidence="3" key="1">
    <citation type="journal article" date="2021" name="PeerJ">
        <title>Extensive microbial diversity within the chicken gut microbiome revealed by metagenomics and culture.</title>
        <authorList>
            <person name="Gilroy R."/>
            <person name="Ravi A."/>
            <person name="Getino M."/>
            <person name="Pursley I."/>
            <person name="Horton D.L."/>
            <person name="Alikhan N.F."/>
            <person name="Baker D."/>
            <person name="Gharbi K."/>
            <person name="Hall N."/>
            <person name="Watson M."/>
            <person name="Adriaenssens E.M."/>
            <person name="Foster-Nyarko E."/>
            <person name="Jarju S."/>
            <person name="Secka A."/>
            <person name="Antonio M."/>
            <person name="Oren A."/>
            <person name="Chaudhuri R.R."/>
            <person name="La Ragione R."/>
            <person name="Hildebrand F."/>
            <person name="Pallen M.J."/>
        </authorList>
    </citation>
    <scope>NUCLEOTIDE SEQUENCE</scope>
    <source>
        <strain evidence="3">ChiGjej2B2-7701</strain>
    </source>
</reference>
<feature type="short sequence motif" description="HXTX 1" evidence="2">
    <location>
        <begin position="39"/>
        <end position="42"/>
    </location>
</feature>
<dbReference type="AlphaFoldDB" id="A0A921LR27"/>
<dbReference type="GO" id="GO:0004113">
    <property type="term" value="F:2',3'-cyclic-nucleotide 3'-phosphodiesterase activity"/>
    <property type="evidence" value="ECO:0007669"/>
    <property type="project" value="InterPro"/>
</dbReference>
<name>A0A921LR27_9ACTN</name>
<keyword evidence="1 2" id="KW-0378">Hydrolase</keyword>
<evidence type="ECO:0000313" key="3">
    <source>
        <dbReference type="EMBL" id="HJG30580.1"/>
    </source>
</evidence>
<dbReference type="InterPro" id="IPR009097">
    <property type="entry name" value="Cyclic_Pdiesterase"/>
</dbReference>
<comment type="catalytic activity">
    <reaction evidence="2">
        <text>a 3'-end 2',3'-cyclophospho-ribonucleotide-RNA + H2O = a 3'-end 2'-phospho-ribonucleotide-RNA + H(+)</text>
        <dbReference type="Rhea" id="RHEA:11828"/>
        <dbReference type="Rhea" id="RHEA-COMP:10464"/>
        <dbReference type="Rhea" id="RHEA-COMP:17353"/>
        <dbReference type="ChEBI" id="CHEBI:15377"/>
        <dbReference type="ChEBI" id="CHEBI:15378"/>
        <dbReference type="ChEBI" id="CHEBI:83064"/>
        <dbReference type="ChEBI" id="CHEBI:173113"/>
        <dbReference type="EC" id="3.1.4.58"/>
    </reaction>
</comment>
<protein>
    <recommendedName>
        <fullName evidence="2">RNA 2',3'-cyclic phosphodiesterase</fullName>
        <shortName evidence="2">RNA 2',3'-CPDase</shortName>
        <ecNumber evidence="2">3.1.4.58</ecNumber>
    </recommendedName>
</protein>
<feature type="active site" description="Proton donor" evidence="2">
    <location>
        <position position="39"/>
    </location>
</feature>
<dbReference type="GO" id="GO:0008664">
    <property type="term" value="F:RNA 2',3'-cyclic 3'-phosphodiesterase activity"/>
    <property type="evidence" value="ECO:0007669"/>
    <property type="project" value="UniProtKB-EC"/>
</dbReference>
<accession>A0A921LR27</accession>
<evidence type="ECO:0000256" key="2">
    <source>
        <dbReference type="HAMAP-Rule" id="MF_01940"/>
    </source>
</evidence>
<dbReference type="EMBL" id="DYVF01000029">
    <property type="protein sequence ID" value="HJG30580.1"/>
    <property type="molecule type" value="Genomic_DNA"/>
</dbReference>
<feature type="active site" description="Proton acceptor" evidence="2">
    <location>
        <position position="124"/>
    </location>
</feature>
<dbReference type="EC" id="3.1.4.58" evidence="2"/>
<dbReference type="NCBIfam" id="TIGR02258">
    <property type="entry name" value="2_5_ligase"/>
    <property type="match status" value="1"/>
</dbReference>